<evidence type="ECO:0000313" key="3">
    <source>
        <dbReference type="EMBL" id="SEO79318.1"/>
    </source>
</evidence>
<evidence type="ECO:0000313" key="4">
    <source>
        <dbReference type="Proteomes" id="UP000198960"/>
    </source>
</evidence>
<keyword evidence="2" id="KW-0812">Transmembrane</keyword>
<dbReference type="AlphaFoldDB" id="A0A1H8SLZ4"/>
<evidence type="ECO:0008006" key="5">
    <source>
        <dbReference type="Google" id="ProtNLM"/>
    </source>
</evidence>
<proteinExistence type="predicted"/>
<dbReference type="STRING" id="673521.SAMN05660991_01802"/>
<name>A0A1H8SLZ4_9ACTN</name>
<evidence type="ECO:0000256" key="1">
    <source>
        <dbReference type="SAM" id="MobiDB-lite"/>
    </source>
</evidence>
<organism evidence="3 4">
    <name type="scientific">Trujillonella endophytica</name>
    <dbReference type="NCBI Taxonomy" id="673521"/>
    <lineage>
        <taxon>Bacteria</taxon>
        <taxon>Bacillati</taxon>
        <taxon>Actinomycetota</taxon>
        <taxon>Actinomycetes</taxon>
        <taxon>Geodermatophilales</taxon>
        <taxon>Geodermatophilaceae</taxon>
        <taxon>Trujillonella</taxon>
    </lineage>
</organism>
<accession>A0A1H8SLZ4</accession>
<dbReference type="RefSeq" id="WP_091942256.1">
    <property type="nucleotide sequence ID" value="NZ_FOEE01000004.1"/>
</dbReference>
<dbReference type="Proteomes" id="UP000198960">
    <property type="component" value="Unassembled WGS sequence"/>
</dbReference>
<sequence>MTVDSDVAPGETRTAAPRRRRLLVAAGTAVLVAVVVLVWLLSTRGDDDGDGAASAADPSAVPTSAAPEETIAPLPPTPTPSGPTEDADELPPSLPEVPLDAPAAVGNGIVATIASIEAIEGTAVGPGNIAGPALRITVRIANGTDEAVSLDGVAVNLSYGPDRTPASPLDDPSRSSFAGMVEPGASGEGVYVFTVPADVRDLVTVEVGYQAGAPLLLFTGPVG</sequence>
<evidence type="ECO:0000256" key="2">
    <source>
        <dbReference type="SAM" id="Phobius"/>
    </source>
</evidence>
<keyword evidence="4" id="KW-1185">Reference proteome</keyword>
<dbReference type="EMBL" id="FOEE01000004">
    <property type="protein sequence ID" value="SEO79318.1"/>
    <property type="molecule type" value="Genomic_DNA"/>
</dbReference>
<protein>
    <recommendedName>
        <fullName evidence="5">DUF4352 domain-containing protein</fullName>
    </recommendedName>
</protein>
<reference evidence="4" key="1">
    <citation type="submission" date="2016-10" db="EMBL/GenBank/DDBJ databases">
        <authorList>
            <person name="Varghese N."/>
            <person name="Submissions S."/>
        </authorList>
    </citation>
    <scope>NUCLEOTIDE SEQUENCE [LARGE SCALE GENOMIC DNA]</scope>
    <source>
        <strain evidence="4">DSM 45413</strain>
    </source>
</reference>
<feature type="transmembrane region" description="Helical" evidence="2">
    <location>
        <begin position="22"/>
        <end position="41"/>
    </location>
</feature>
<dbReference type="OrthoDB" id="3831250at2"/>
<feature type="region of interest" description="Disordered" evidence="1">
    <location>
        <begin position="47"/>
        <end position="99"/>
    </location>
</feature>
<gene>
    <name evidence="3" type="ORF">SAMN05660991_01802</name>
</gene>
<keyword evidence="2" id="KW-0472">Membrane</keyword>
<keyword evidence="2" id="KW-1133">Transmembrane helix</keyword>
<feature type="compositionally biased region" description="Low complexity" evidence="1">
    <location>
        <begin position="51"/>
        <end position="72"/>
    </location>
</feature>